<dbReference type="Pfam" id="PF00023">
    <property type="entry name" value="Ank"/>
    <property type="match status" value="1"/>
</dbReference>
<dbReference type="EMBL" id="CAXKWB010073280">
    <property type="protein sequence ID" value="CAL4196998.1"/>
    <property type="molecule type" value="Genomic_DNA"/>
</dbReference>
<dbReference type="GO" id="GO:0043066">
    <property type="term" value="P:negative regulation of apoptotic process"/>
    <property type="evidence" value="ECO:0007669"/>
    <property type="project" value="TreeGrafter"/>
</dbReference>
<dbReference type="CDD" id="cd00022">
    <property type="entry name" value="BIR"/>
    <property type="match status" value="1"/>
</dbReference>
<dbReference type="Gene3D" id="1.25.40.20">
    <property type="entry name" value="Ankyrin repeat-containing domain"/>
    <property type="match status" value="1"/>
</dbReference>
<accession>A0AAV2SLV0</accession>
<evidence type="ECO:0000313" key="2">
    <source>
        <dbReference type="EMBL" id="CAL4196998.1"/>
    </source>
</evidence>
<name>A0AAV2SLV0_MEGNR</name>
<organism evidence="2 3">
    <name type="scientific">Meganyctiphanes norvegica</name>
    <name type="common">Northern krill</name>
    <name type="synonym">Thysanopoda norvegica</name>
    <dbReference type="NCBI Taxonomy" id="48144"/>
    <lineage>
        <taxon>Eukaryota</taxon>
        <taxon>Metazoa</taxon>
        <taxon>Ecdysozoa</taxon>
        <taxon>Arthropoda</taxon>
        <taxon>Crustacea</taxon>
        <taxon>Multicrustacea</taxon>
        <taxon>Malacostraca</taxon>
        <taxon>Eumalacostraca</taxon>
        <taxon>Eucarida</taxon>
        <taxon>Euphausiacea</taxon>
        <taxon>Euphausiidae</taxon>
        <taxon>Meganyctiphanes</taxon>
    </lineage>
</organism>
<dbReference type="PROSITE" id="PS50088">
    <property type="entry name" value="ANK_REPEAT"/>
    <property type="match status" value="1"/>
</dbReference>
<keyword evidence="3" id="KW-1185">Reference proteome</keyword>
<dbReference type="PANTHER" id="PTHR10044:SF139">
    <property type="entry name" value="DEATH-ASSOCIATED INHIBITOR OF APOPTOSIS 2"/>
    <property type="match status" value="1"/>
</dbReference>
<dbReference type="PROSITE" id="PS50143">
    <property type="entry name" value="BIR_REPEAT_2"/>
    <property type="match status" value="1"/>
</dbReference>
<keyword evidence="1" id="KW-0040">ANK repeat</keyword>
<dbReference type="InterPro" id="IPR002110">
    <property type="entry name" value="Ankyrin_rpt"/>
</dbReference>
<comment type="caution">
    <text evidence="2">The sequence shown here is derived from an EMBL/GenBank/DDBJ whole genome shotgun (WGS) entry which is preliminary data.</text>
</comment>
<dbReference type="GO" id="GO:0043027">
    <property type="term" value="F:cysteine-type endopeptidase inhibitor activity involved in apoptotic process"/>
    <property type="evidence" value="ECO:0007669"/>
    <property type="project" value="TreeGrafter"/>
</dbReference>
<dbReference type="SUPFAM" id="SSF57924">
    <property type="entry name" value="Inhibitor of apoptosis (IAP) repeat"/>
    <property type="match status" value="1"/>
</dbReference>
<feature type="repeat" description="ANK" evidence="1">
    <location>
        <begin position="123"/>
        <end position="155"/>
    </location>
</feature>
<dbReference type="Gene3D" id="1.10.1170.10">
    <property type="entry name" value="Inhibitor Of Apoptosis Protein (2mihbC-IAP-1), Chain A"/>
    <property type="match status" value="1"/>
</dbReference>
<evidence type="ECO:0000256" key="1">
    <source>
        <dbReference type="PROSITE-ProRule" id="PRU00023"/>
    </source>
</evidence>
<dbReference type="GO" id="GO:0005737">
    <property type="term" value="C:cytoplasm"/>
    <property type="evidence" value="ECO:0007669"/>
    <property type="project" value="TreeGrafter"/>
</dbReference>
<dbReference type="Proteomes" id="UP001497623">
    <property type="component" value="Unassembled WGS sequence"/>
</dbReference>
<evidence type="ECO:0000313" key="3">
    <source>
        <dbReference type="Proteomes" id="UP001497623"/>
    </source>
</evidence>
<dbReference type="SMART" id="SM00238">
    <property type="entry name" value="BIR"/>
    <property type="match status" value="1"/>
</dbReference>
<dbReference type="InterPro" id="IPR050784">
    <property type="entry name" value="IAP"/>
</dbReference>
<proteinExistence type="predicted"/>
<dbReference type="SUPFAM" id="SSF48403">
    <property type="entry name" value="Ankyrin repeat"/>
    <property type="match status" value="1"/>
</dbReference>
<dbReference type="SMART" id="SM00248">
    <property type="entry name" value="ANK"/>
    <property type="match status" value="1"/>
</dbReference>
<dbReference type="PANTHER" id="PTHR10044">
    <property type="entry name" value="INHIBITOR OF APOPTOSIS"/>
    <property type="match status" value="1"/>
</dbReference>
<dbReference type="InterPro" id="IPR001370">
    <property type="entry name" value="BIR_rpt"/>
</dbReference>
<dbReference type="GO" id="GO:0005634">
    <property type="term" value="C:nucleus"/>
    <property type="evidence" value="ECO:0007669"/>
    <property type="project" value="TreeGrafter"/>
</dbReference>
<dbReference type="Pfam" id="PF00653">
    <property type="entry name" value="BIR"/>
    <property type="match status" value="1"/>
</dbReference>
<dbReference type="GO" id="GO:0051726">
    <property type="term" value="P:regulation of cell cycle"/>
    <property type="evidence" value="ECO:0007669"/>
    <property type="project" value="TreeGrafter"/>
</dbReference>
<protein>
    <recommendedName>
        <fullName evidence="4">Ankyrin repeat domain-containing protein</fullName>
    </recommendedName>
</protein>
<dbReference type="InterPro" id="IPR036770">
    <property type="entry name" value="Ankyrin_rpt-contain_sf"/>
</dbReference>
<gene>
    <name evidence="2" type="ORF">MNOR_LOCUS37225</name>
</gene>
<evidence type="ECO:0008006" key="4">
    <source>
        <dbReference type="Google" id="ProtNLM"/>
    </source>
</evidence>
<dbReference type="AlphaFoldDB" id="A0AAV2SLV0"/>
<reference evidence="2 3" key="1">
    <citation type="submission" date="2024-05" db="EMBL/GenBank/DDBJ databases">
        <authorList>
            <person name="Wallberg A."/>
        </authorList>
    </citation>
    <scope>NUCLEOTIDE SEQUENCE [LARGE SCALE GENOMIC DNA]</scope>
</reference>
<dbReference type="PROSITE" id="PS50297">
    <property type="entry name" value="ANK_REP_REGION"/>
    <property type="match status" value="1"/>
</dbReference>
<sequence length="157" mass="17214">MSRPNDRALDYHYEYDRLQTFTNWPLDFIRAEDLAADGFIYVGIDDQAACVFGGHVLAGWEEGDIPNEEHKKHGPDCPFVSGQDVGNVRLVDEDLFRAALGGNLVGAIRALAASANIDMKHKVGWASIHAAAQNGHLSIVRTLLNRGANINARDFQG</sequence>
<feature type="non-terminal residue" evidence="2">
    <location>
        <position position="157"/>
    </location>
</feature>